<dbReference type="InterPro" id="IPR006680">
    <property type="entry name" value="Amidohydro-rel"/>
</dbReference>
<feature type="domain" description="Amidohydrolase-related" evidence="3">
    <location>
        <begin position="212"/>
        <end position="384"/>
    </location>
</feature>
<keyword evidence="2" id="KW-0732">Signal</keyword>
<proteinExistence type="predicted"/>
<evidence type="ECO:0000256" key="1">
    <source>
        <dbReference type="SAM" id="Coils"/>
    </source>
</evidence>
<evidence type="ECO:0000313" key="4">
    <source>
        <dbReference type="EMBL" id="AKV04587.1"/>
    </source>
</evidence>
<feature type="coiled-coil region" evidence="1">
    <location>
        <begin position="370"/>
        <end position="397"/>
    </location>
</feature>
<dbReference type="KEGG" id="llu:AKJ09_11250"/>
<dbReference type="InterPro" id="IPR032466">
    <property type="entry name" value="Metal_Hydrolase"/>
</dbReference>
<dbReference type="AlphaFoldDB" id="A0A0K1QG00"/>
<dbReference type="PATRIC" id="fig|1391654.3.peg.11423"/>
<evidence type="ECO:0000313" key="5">
    <source>
        <dbReference type="Proteomes" id="UP000064967"/>
    </source>
</evidence>
<accession>A0A0K1QG00</accession>
<feature type="signal peptide" evidence="2">
    <location>
        <begin position="1"/>
        <end position="24"/>
    </location>
</feature>
<protein>
    <submittedName>
        <fullName evidence="4">5-oxo-L-prolinase, putative</fullName>
    </submittedName>
</protein>
<gene>
    <name evidence="4" type="ORF">AKJ09_11250</name>
</gene>
<dbReference type="Proteomes" id="UP000064967">
    <property type="component" value="Chromosome"/>
</dbReference>
<feature type="chain" id="PRO_5005467146" evidence="2">
    <location>
        <begin position="25"/>
        <end position="400"/>
    </location>
</feature>
<dbReference type="EMBL" id="CP012333">
    <property type="protein sequence ID" value="AKV04587.1"/>
    <property type="molecule type" value="Genomic_DNA"/>
</dbReference>
<organism evidence="4 5">
    <name type="scientific">Labilithrix luteola</name>
    <dbReference type="NCBI Taxonomy" id="1391654"/>
    <lineage>
        <taxon>Bacteria</taxon>
        <taxon>Pseudomonadati</taxon>
        <taxon>Myxococcota</taxon>
        <taxon>Polyangia</taxon>
        <taxon>Polyangiales</taxon>
        <taxon>Labilitrichaceae</taxon>
        <taxon>Labilithrix</taxon>
    </lineage>
</organism>
<name>A0A0K1QG00_9BACT</name>
<keyword evidence="1" id="KW-0175">Coiled coil</keyword>
<dbReference type="Gene3D" id="3.20.20.140">
    <property type="entry name" value="Metal-dependent hydrolases"/>
    <property type="match status" value="1"/>
</dbReference>
<evidence type="ECO:0000259" key="3">
    <source>
        <dbReference type="Pfam" id="PF04909"/>
    </source>
</evidence>
<dbReference type="GO" id="GO:0016787">
    <property type="term" value="F:hydrolase activity"/>
    <property type="evidence" value="ECO:0007669"/>
    <property type="project" value="InterPro"/>
</dbReference>
<dbReference type="Pfam" id="PF04909">
    <property type="entry name" value="Amidohydro_2"/>
    <property type="match status" value="1"/>
</dbReference>
<evidence type="ECO:0000256" key="2">
    <source>
        <dbReference type="SAM" id="SignalP"/>
    </source>
</evidence>
<reference evidence="4 5" key="1">
    <citation type="submission" date="2015-08" db="EMBL/GenBank/DDBJ databases">
        <authorList>
            <person name="Babu N.S."/>
            <person name="Beckwith C.J."/>
            <person name="Beseler K.G."/>
            <person name="Brison A."/>
            <person name="Carone J.V."/>
            <person name="Caskin T.P."/>
            <person name="Diamond M."/>
            <person name="Durham M.E."/>
            <person name="Foxe J.M."/>
            <person name="Go M."/>
            <person name="Henderson B.A."/>
            <person name="Jones I.B."/>
            <person name="McGettigan J.A."/>
            <person name="Micheletti S.J."/>
            <person name="Nasrallah M.E."/>
            <person name="Ortiz D."/>
            <person name="Piller C.R."/>
            <person name="Privatt S.R."/>
            <person name="Schneider S.L."/>
            <person name="Sharp S."/>
            <person name="Smith T.C."/>
            <person name="Stanton J.D."/>
            <person name="Ullery H.E."/>
            <person name="Wilson R.J."/>
            <person name="Serrano M.G."/>
            <person name="Buck G."/>
            <person name="Lee V."/>
            <person name="Wang Y."/>
            <person name="Carvalho R."/>
            <person name="Voegtly L."/>
            <person name="Shi R."/>
            <person name="Duckworth R."/>
            <person name="Johnson A."/>
            <person name="Loviza R."/>
            <person name="Walstead R."/>
            <person name="Shah Z."/>
            <person name="Kiflezghi M."/>
            <person name="Wade K."/>
            <person name="Ball S.L."/>
            <person name="Bradley K.W."/>
            <person name="Asai D.J."/>
            <person name="Bowman C.A."/>
            <person name="Russell D.A."/>
            <person name="Pope W.H."/>
            <person name="Jacobs-Sera D."/>
            <person name="Hendrix R.W."/>
            <person name="Hatfull G.F."/>
        </authorList>
    </citation>
    <scope>NUCLEOTIDE SEQUENCE [LARGE SCALE GENOMIC DNA]</scope>
    <source>
        <strain evidence="4 5">DSM 27648</strain>
    </source>
</reference>
<sequence>MQKRSVLFHACRGGLAGAFLVALAACGLTHEPAAPGACGTTATNAAPAPGAASAATVTNAVAGSAMPPAAWQGTYEVNDVHVHVTNYVQEGITAHSLLEVMGNKVGRAVLFGIPLQQTWSYRISGDYGPTYYLHTDAPLYYYSFTDAVTAAQYRALPKEEQSRLDPMIIGFNPSDMYAADHIKRVLTTFPGVFSGIGEFTIHKEFVSSKIAGEAPSLRDPALDRLLDFAAEVGLVALMHNDITIPFSKDRPIPAYLSQMMDLLGRHPKTTLIWAHTGLGRVIQPVGDHLAIIESILADSKFSNVYFDISWDVVAKYVVSSPATIQATARLINRFPDRFLFGSDEVAPTSQEKLLAVYRQYAPLFAQLDPVASEKVRKKNYERLFDEARRRVRAWERTHVQ</sequence>
<dbReference type="RefSeq" id="WP_205634015.1">
    <property type="nucleotide sequence ID" value="NZ_CP012333.1"/>
</dbReference>
<dbReference type="PROSITE" id="PS51257">
    <property type="entry name" value="PROKAR_LIPOPROTEIN"/>
    <property type="match status" value="1"/>
</dbReference>
<keyword evidence="5" id="KW-1185">Reference proteome</keyword>
<dbReference type="SUPFAM" id="SSF51556">
    <property type="entry name" value="Metallo-dependent hydrolases"/>
    <property type="match status" value="1"/>
</dbReference>